<organism evidence="2 3">
    <name type="scientific">Flavobacterium restrictum</name>
    <dbReference type="NCBI Taxonomy" id="2594428"/>
    <lineage>
        <taxon>Bacteria</taxon>
        <taxon>Pseudomonadati</taxon>
        <taxon>Bacteroidota</taxon>
        <taxon>Flavobacteriia</taxon>
        <taxon>Flavobacteriales</taxon>
        <taxon>Flavobacteriaceae</taxon>
        <taxon>Flavobacterium</taxon>
    </lineage>
</organism>
<dbReference type="Proteomes" id="UP000316371">
    <property type="component" value="Unassembled WGS sequence"/>
</dbReference>
<evidence type="ECO:0000313" key="2">
    <source>
        <dbReference type="EMBL" id="TRX33200.1"/>
    </source>
</evidence>
<gene>
    <name evidence="2" type="ORF">FNW21_16130</name>
</gene>
<sequence length="274" mass="31726">MEEIQNINEGSSSSFEDFKNENGITFWWASDLMVMLGYKDMKSFQKVLDRATKAFVSLNIPHYENINSQQREIEGHNCQDFKLSRFACYIAVMNGDPKKVQVAEAQVYFAQQTRKFELHIENNDDIERMLIREELTEGNKSLASIAKQSGVIDYAKFQNAGYLGMYNMESWRLEKKRDVKKGTLMEHMGRTELAANLFRVTQTEERIKNKGIKGQTNLEQTHYDVGKGVRGIIQKNMGKNPESLPQEKKIAEVKKELKDGHKKMLKEDNNKKKK</sequence>
<name>A0A553DK98_9FLAO</name>
<proteinExistence type="predicted"/>
<reference evidence="2 3" key="1">
    <citation type="submission" date="2019-07" db="EMBL/GenBank/DDBJ databases">
        <title>Novel species of Flavobacterium.</title>
        <authorList>
            <person name="Liu Q."/>
            <person name="Xin Y.-H."/>
        </authorList>
    </citation>
    <scope>NUCLEOTIDE SEQUENCE [LARGE SCALE GENOMIC DNA]</scope>
    <source>
        <strain evidence="2 3">LB1R34</strain>
    </source>
</reference>
<dbReference type="Pfam" id="PF02498">
    <property type="entry name" value="Bro-N"/>
    <property type="match status" value="1"/>
</dbReference>
<dbReference type="AlphaFoldDB" id="A0A553DK98"/>
<comment type="caution">
    <text evidence="2">The sequence shown here is derived from an EMBL/GenBank/DDBJ whole genome shotgun (WGS) entry which is preliminary data.</text>
</comment>
<dbReference type="OrthoDB" id="9803893at2"/>
<feature type="domain" description="Bro-N" evidence="1">
    <location>
        <begin position="22"/>
        <end position="106"/>
    </location>
</feature>
<accession>A0A553DK98</accession>
<protein>
    <submittedName>
        <fullName evidence="2">Damage-inducible protein</fullName>
    </submittedName>
</protein>
<keyword evidence="3" id="KW-1185">Reference proteome</keyword>
<dbReference type="InterPro" id="IPR003497">
    <property type="entry name" value="BRO_N_domain"/>
</dbReference>
<evidence type="ECO:0000313" key="3">
    <source>
        <dbReference type="Proteomes" id="UP000316371"/>
    </source>
</evidence>
<dbReference type="EMBL" id="VJZT01000053">
    <property type="protein sequence ID" value="TRX33200.1"/>
    <property type="molecule type" value="Genomic_DNA"/>
</dbReference>
<evidence type="ECO:0000259" key="1">
    <source>
        <dbReference type="Pfam" id="PF02498"/>
    </source>
</evidence>
<dbReference type="RefSeq" id="WP_144257775.1">
    <property type="nucleotide sequence ID" value="NZ_VJZT01000053.1"/>
</dbReference>